<comment type="caution">
    <text evidence="2">The sequence shown here is derived from an EMBL/GenBank/DDBJ whole genome shotgun (WGS) entry which is preliminary data.</text>
</comment>
<dbReference type="EMBL" id="JAVHNQ010000001">
    <property type="protein sequence ID" value="KAK6359786.1"/>
    <property type="molecule type" value="Genomic_DNA"/>
</dbReference>
<evidence type="ECO:0000313" key="3">
    <source>
        <dbReference type="Proteomes" id="UP001375240"/>
    </source>
</evidence>
<feature type="domain" description="GSKIP" evidence="1">
    <location>
        <begin position="14"/>
        <end position="109"/>
    </location>
</feature>
<sequence length="118" mass="13481">MPVDAPPVPTFAEDTSQLIKEYESFVHTIKLDETNAGHIQIETKERVILLVEVSASGWTVHKVQPDDAPLSVKRLEGETYEMPEGFLMAASDEFRRLWYASLAEKLEKLDRFAEEEDE</sequence>
<dbReference type="InterPro" id="IPR007967">
    <property type="entry name" value="GSKIP_dom"/>
</dbReference>
<keyword evidence="3" id="KW-1185">Reference proteome</keyword>
<accession>A0AAV9VF56</accession>
<dbReference type="SUPFAM" id="SSF103107">
    <property type="entry name" value="Hypothetical protein c14orf129, hspc210"/>
    <property type="match status" value="1"/>
</dbReference>
<evidence type="ECO:0000259" key="1">
    <source>
        <dbReference type="Pfam" id="PF05303"/>
    </source>
</evidence>
<dbReference type="InterPro" id="IPR023231">
    <property type="entry name" value="GSKIP_dom_sf"/>
</dbReference>
<evidence type="ECO:0000313" key="2">
    <source>
        <dbReference type="EMBL" id="KAK6359786.1"/>
    </source>
</evidence>
<dbReference type="Gene3D" id="3.30.2280.10">
    <property type="entry name" value="Hypothetical protein (hspc210)"/>
    <property type="match status" value="1"/>
</dbReference>
<dbReference type="Proteomes" id="UP001375240">
    <property type="component" value="Unassembled WGS sequence"/>
</dbReference>
<name>A0AAV9VF56_9PEZI</name>
<dbReference type="AlphaFoldDB" id="A0AAV9VF56"/>
<dbReference type="Pfam" id="PF05303">
    <property type="entry name" value="GSKIP_dom"/>
    <property type="match status" value="1"/>
</dbReference>
<gene>
    <name evidence="2" type="ORF">TWF696_000923</name>
</gene>
<reference evidence="2 3" key="1">
    <citation type="submission" date="2019-10" db="EMBL/GenBank/DDBJ databases">
        <authorList>
            <person name="Palmer J.M."/>
        </authorList>
    </citation>
    <scope>NUCLEOTIDE SEQUENCE [LARGE SCALE GENOMIC DNA]</scope>
    <source>
        <strain evidence="2 3">TWF696</strain>
    </source>
</reference>
<protein>
    <recommendedName>
        <fullName evidence="1">GSKIP domain-containing protein</fullName>
    </recommendedName>
</protein>
<organism evidence="2 3">
    <name type="scientific">Orbilia brochopaga</name>
    <dbReference type="NCBI Taxonomy" id="3140254"/>
    <lineage>
        <taxon>Eukaryota</taxon>
        <taxon>Fungi</taxon>
        <taxon>Dikarya</taxon>
        <taxon>Ascomycota</taxon>
        <taxon>Pezizomycotina</taxon>
        <taxon>Orbiliomycetes</taxon>
        <taxon>Orbiliales</taxon>
        <taxon>Orbiliaceae</taxon>
        <taxon>Orbilia</taxon>
    </lineage>
</organism>
<proteinExistence type="predicted"/>